<keyword evidence="9 10" id="KW-0961">Cell wall biogenesis/degradation</keyword>
<dbReference type="EC" id="6.3.2.10" evidence="10 11"/>
<keyword evidence="5 10" id="KW-0067">ATP-binding</keyword>
<dbReference type="InterPro" id="IPR036565">
    <property type="entry name" value="Mur-like_cat_sf"/>
</dbReference>
<evidence type="ECO:0000256" key="11">
    <source>
        <dbReference type="RuleBase" id="RU004136"/>
    </source>
</evidence>
<comment type="pathway">
    <text evidence="10 11">Cell wall biogenesis; peptidoglycan biosynthesis.</text>
</comment>
<dbReference type="HAMAP" id="MF_02019">
    <property type="entry name" value="MurF"/>
    <property type="match status" value="1"/>
</dbReference>
<dbReference type="Gene3D" id="3.40.1390.10">
    <property type="entry name" value="MurE/MurF, N-terminal domain"/>
    <property type="match status" value="1"/>
</dbReference>
<protein>
    <recommendedName>
        <fullName evidence="10 11">UDP-N-acetylmuramoyl-tripeptide--D-alanyl-D-alanine ligase</fullName>
        <ecNumber evidence="10 11">6.3.2.10</ecNumber>
    </recommendedName>
    <alternativeName>
        <fullName evidence="10">D-alanyl-D-alanine-adding enzyme</fullName>
    </alternativeName>
</protein>
<dbReference type="PANTHER" id="PTHR43024:SF1">
    <property type="entry name" value="UDP-N-ACETYLMURAMOYL-TRIPEPTIDE--D-ALANYL-D-ALANINE LIGASE"/>
    <property type="match status" value="1"/>
</dbReference>
<dbReference type="OrthoDB" id="9800958at2"/>
<dbReference type="SUPFAM" id="SSF63418">
    <property type="entry name" value="MurE/MurF N-terminal domain"/>
    <property type="match status" value="1"/>
</dbReference>
<feature type="domain" description="Mur ligase central" evidence="14">
    <location>
        <begin position="111"/>
        <end position="299"/>
    </location>
</feature>
<keyword evidence="7 10" id="KW-0573">Peptidoglycan synthesis</keyword>
<keyword evidence="3 10" id="KW-0132">Cell division</keyword>
<organism evidence="15 16">
    <name type="scientific">Gleimia europaea ACS-120-V-Col10b</name>
    <dbReference type="NCBI Taxonomy" id="883069"/>
    <lineage>
        <taxon>Bacteria</taxon>
        <taxon>Bacillati</taxon>
        <taxon>Actinomycetota</taxon>
        <taxon>Actinomycetes</taxon>
        <taxon>Actinomycetales</taxon>
        <taxon>Actinomycetaceae</taxon>
        <taxon>Gleimia</taxon>
    </lineage>
</organism>
<dbReference type="InterPro" id="IPR013221">
    <property type="entry name" value="Mur_ligase_cen"/>
</dbReference>
<keyword evidence="2 10" id="KW-0436">Ligase</keyword>
<dbReference type="Pfam" id="PF01225">
    <property type="entry name" value="Mur_ligase"/>
    <property type="match status" value="1"/>
</dbReference>
<evidence type="ECO:0000256" key="6">
    <source>
        <dbReference type="ARBA" id="ARBA00022960"/>
    </source>
</evidence>
<keyword evidence="1 10" id="KW-0963">Cytoplasm</keyword>
<dbReference type="SUPFAM" id="SSF53623">
    <property type="entry name" value="MurD-like peptide ligases, catalytic domain"/>
    <property type="match status" value="1"/>
</dbReference>
<gene>
    <name evidence="10" type="primary">murF</name>
    <name evidence="15" type="ORF">HMPREF9238_00035</name>
</gene>
<comment type="function">
    <text evidence="10 11">Involved in cell wall formation. Catalyzes the final step in the synthesis of UDP-N-acetylmuramoyl-pentapeptide, the precursor of murein.</text>
</comment>
<dbReference type="InterPro" id="IPR036615">
    <property type="entry name" value="Mur_ligase_C_dom_sf"/>
</dbReference>
<evidence type="ECO:0000256" key="2">
    <source>
        <dbReference type="ARBA" id="ARBA00022598"/>
    </source>
</evidence>
<dbReference type="InterPro" id="IPR004101">
    <property type="entry name" value="Mur_ligase_C"/>
</dbReference>
<dbReference type="Pfam" id="PF08245">
    <property type="entry name" value="Mur_ligase_M"/>
    <property type="match status" value="1"/>
</dbReference>
<dbReference type="SUPFAM" id="SSF53244">
    <property type="entry name" value="MurD-like peptide ligases, peptide-binding domain"/>
    <property type="match status" value="1"/>
</dbReference>
<evidence type="ECO:0000256" key="4">
    <source>
        <dbReference type="ARBA" id="ARBA00022741"/>
    </source>
</evidence>
<evidence type="ECO:0000259" key="13">
    <source>
        <dbReference type="Pfam" id="PF02875"/>
    </source>
</evidence>
<dbReference type="GO" id="GO:0005524">
    <property type="term" value="F:ATP binding"/>
    <property type="evidence" value="ECO:0007669"/>
    <property type="project" value="UniProtKB-UniRule"/>
</dbReference>
<dbReference type="Gene3D" id="3.40.1190.10">
    <property type="entry name" value="Mur-like, catalytic domain"/>
    <property type="match status" value="1"/>
</dbReference>
<dbReference type="GO" id="GO:0009252">
    <property type="term" value="P:peptidoglycan biosynthetic process"/>
    <property type="evidence" value="ECO:0007669"/>
    <property type="project" value="UniProtKB-UniRule"/>
</dbReference>
<evidence type="ECO:0000256" key="1">
    <source>
        <dbReference type="ARBA" id="ARBA00022490"/>
    </source>
</evidence>
<dbReference type="InterPro" id="IPR005863">
    <property type="entry name" value="UDP-N-AcMur_synth"/>
</dbReference>
<reference evidence="15 16" key="1">
    <citation type="submission" date="2013-05" db="EMBL/GenBank/DDBJ databases">
        <title>The Genome Sequence of Actinomyces europaeus ACS-120-V-COL10B.</title>
        <authorList>
            <consortium name="The Broad Institute Genomics Platform"/>
            <person name="Earl A."/>
            <person name="Ward D."/>
            <person name="Feldgarden M."/>
            <person name="Gevers D."/>
            <person name="Saerens B."/>
            <person name="Vaneechoutte M."/>
            <person name="Walker B."/>
            <person name="Young S."/>
            <person name="Zeng Q."/>
            <person name="Gargeya S."/>
            <person name="Fitzgerald M."/>
            <person name="Haas B."/>
            <person name="Abouelleil A."/>
            <person name="Allen A.W."/>
            <person name="Alvarado L."/>
            <person name="Arachchi H.M."/>
            <person name="Berlin A.M."/>
            <person name="Chapman S.B."/>
            <person name="Gainer-Dewar J."/>
            <person name="Goldberg J."/>
            <person name="Griggs A."/>
            <person name="Gujja S."/>
            <person name="Hansen M."/>
            <person name="Howarth C."/>
            <person name="Imamovic A."/>
            <person name="Ireland A."/>
            <person name="Larimer J."/>
            <person name="McCowan C."/>
            <person name="Murphy C."/>
            <person name="Pearson M."/>
            <person name="Poon T.W."/>
            <person name="Priest M."/>
            <person name="Roberts A."/>
            <person name="Saif S."/>
            <person name="Shea T."/>
            <person name="Sisk P."/>
            <person name="Sykes S."/>
            <person name="Wortman J."/>
            <person name="Nusbaum C."/>
            <person name="Birren B."/>
        </authorList>
    </citation>
    <scope>NUCLEOTIDE SEQUENCE [LARGE SCALE GENOMIC DNA]</scope>
    <source>
        <strain evidence="15 16">ACS-120-V-Col10b</strain>
    </source>
</reference>
<dbReference type="GO" id="GO:0005737">
    <property type="term" value="C:cytoplasm"/>
    <property type="evidence" value="ECO:0007669"/>
    <property type="project" value="UniProtKB-SubCell"/>
</dbReference>
<dbReference type="RefSeq" id="WP_016443410.1">
    <property type="nucleotide sequence ID" value="NZ_KE150266.1"/>
</dbReference>
<feature type="domain" description="Mur ligase C-terminal" evidence="13">
    <location>
        <begin position="323"/>
        <end position="445"/>
    </location>
</feature>
<keyword evidence="4 10" id="KW-0547">Nucleotide-binding</keyword>
<keyword evidence="16" id="KW-1185">Reference proteome</keyword>
<feature type="binding site" evidence="10">
    <location>
        <begin position="113"/>
        <end position="119"/>
    </location>
    <ligand>
        <name>ATP</name>
        <dbReference type="ChEBI" id="CHEBI:30616"/>
    </ligand>
</feature>
<evidence type="ECO:0000256" key="10">
    <source>
        <dbReference type="HAMAP-Rule" id="MF_02019"/>
    </source>
</evidence>
<comment type="similarity">
    <text evidence="10">Belongs to the MurCDEF family. MurF subfamily.</text>
</comment>
<dbReference type="NCBIfam" id="TIGR01143">
    <property type="entry name" value="murF"/>
    <property type="match status" value="1"/>
</dbReference>
<dbReference type="AlphaFoldDB" id="A0A9W5RD73"/>
<dbReference type="GO" id="GO:0008360">
    <property type="term" value="P:regulation of cell shape"/>
    <property type="evidence" value="ECO:0007669"/>
    <property type="project" value="UniProtKB-KW"/>
</dbReference>
<evidence type="ECO:0000256" key="7">
    <source>
        <dbReference type="ARBA" id="ARBA00022984"/>
    </source>
</evidence>
<keyword evidence="8 10" id="KW-0131">Cell cycle</keyword>
<evidence type="ECO:0000313" key="16">
    <source>
        <dbReference type="Proteomes" id="UP000014387"/>
    </source>
</evidence>
<comment type="subcellular location">
    <subcellularLocation>
        <location evidence="10 11">Cytoplasm</location>
    </subcellularLocation>
</comment>
<dbReference type="GO" id="GO:0051301">
    <property type="term" value="P:cell division"/>
    <property type="evidence" value="ECO:0007669"/>
    <property type="project" value="UniProtKB-KW"/>
</dbReference>
<sequence>MRYTADEIAKIVDGRLVGDNTVVSGGVYTDSREVTPESLYIARVGEHADGHDYLDSALERGAVAAIVMREDAGPQNLTKIVVKDATKALGLLAQAHLKKLREAGDIDVVGITGSVGKTTTKDLTAGILQAFAPTVAPVSSFNNEVGMPLTVLRADENTRYLVLEMGASGPGHLQYLSKIAPPDIAVELAVGRAHLGGFGSVPALAHAKAELVEGLAKGGTAILNRDDPHVRDMQSLAKGTVLFFSAAGKSDAEVRAVNVKLDDSSCATFDLEAGDVLKKVRLGLVGRHQVSNALAAISVCLTLGLDPQKIVDTLNSLRAQSPHRMNVTKTRGITVIDDSYNANPDSMKAGLEVLGKLGENAARRIAVLGVMLELGKSSASLHREVGRLADEARVDVLITVGQGAGPIGEPLLGKADVYHFESAEAAGAKLRDLVQTGDFVFLKGSNGSGVWKIADEFLA</sequence>
<dbReference type="InterPro" id="IPR051046">
    <property type="entry name" value="MurCDEF_CellWall_CoF430Synth"/>
</dbReference>
<evidence type="ECO:0000313" key="15">
    <source>
        <dbReference type="EMBL" id="EPD30298.1"/>
    </source>
</evidence>
<feature type="domain" description="Mur ligase N-terminal catalytic" evidence="12">
    <location>
        <begin position="26"/>
        <end position="95"/>
    </location>
</feature>
<dbReference type="PANTHER" id="PTHR43024">
    <property type="entry name" value="UDP-N-ACETYLMURAMOYL-TRIPEPTIDE--D-ALANYL-D-ALANINE LIGASE"/>
    <property type="match status" value="1"/>
</dbReference>
<dbReference type="GO" id="GO:0047480">
    <property type="term" value="F:UDP-N-acetylmuramoyl-tripeptide-D-alanyl-D-alanine ligase activity"/>
    <property type="evidence" value="ECO:0007669"/>
    <property type="project" value="UniProtKB-UniRule"/>
</dbReference>
<comment type="catalytic activity">
    <reaction evidence="10 11">
        <text>D-alanyl-D-alanine + UDP-N-acetyl-alpha-D-muramoyl-L-alanyl-gamma-D-glutamyl-meso-2,6-diaminopimelate + ATP = UDP-N-acetyl-alpha-D-muramoyl-L-alanyl-gamma-D-glutamyl-meso-2,6-diaminopimeloyl-D-alanyl-D-alanine + ADP + phosphate + H(+)</text>
        <dbReference type="Rhea" id="RHEA:28374"/>
        <dbReference type="ChEBI" id="CHEBI:15378"/>
        <dbReference type="ChEBI" id="CHEBI:30616"/>
        <dbReference type="ChEBI" id="CHEBI:43474"/>
        <dbReference type="ChEBI" id="CHEBI:57822"/>
        <dbReference type="ChEBI" id="CHEBI:61386"/>
        <dbReference type="ChEBI" id="CHEBI:83905"/>
        <dbReference type="ChEBI" id="CHEBI:456216"/>
        <dbReference type="EC" id="6.3.2.10"/>
    </reaction>
</comment>
<dbReference type="Gene3D" id="3.90.190.20">
    <property type="entry name" value="Mur ligase, C-terminal domain"/>
    <property type="match status" value="1"/>
</dbReference>
<name>A0A9W5RD73_9ACTO</name>
<proteinExistence type="inferred from homology"/>
<keyword evidence="6 10" id="KW-0133">Cell shape</keyword>
<dbReference type="GO" id="GO:0071555">
    <property type="term" value="P:cell wall organization"/>
    <property type="evidence" value="ECO:0007669"/>
    <property type="project" value="UniProtKB-KW"/>
</dbReference>
<accession>A0A9W5RD73</accession>
<comment type="caution">
    <text evidence="15">The sequence shown here is derived from an EMBL/GenBank/DDBJ whole genome shotgun (WGS) entry which is preliminary data.</text>
</comment>
<dbReference type="Pfam" id="PF02875">
    <property type="entry name" value="Mur_ligase_C"/>
    <property type="match status" value="1"/>
</dbReference>
<evidence type="ECO:0000256" key="9">
    <source>
        <dbReference type="ARBA" id="ARBA00023316"/>
    </source>
</evidence>
<evidence type="ECO:0000256" key="3">
    <source>
        <dbReference type="ARBA" id="ARBA00022618"/>
    </source>
</evidence>
<evidence type="ECO:0000256" key="8">
    <source>
        <dbReference type="ARBA" id="ARBA00023306"/>
    </source>
</evidence>
<dbReference type="InterPro" id="IPR000713">
    <property type="entry name" value="Mur_ligase_N"/>
</dbReference>
<evidence type="ECO:0000256" key="5">
    <source>
        <dbReference type="ARBA" id="ARBA00022840"/>
    </source>
</evidence>
<dbReference type="EMBL" id="AGWN01000001">
    <property type="protein sequence ID" value="EPD30298.1"/>
    <property type="molecule type" value="Genomic_DNA"/>
</dbReference>
<dbReference type="Proteomes" id="UP000014387">
    <property type="component" value="Unassembled WGS sequence"/>
</dbReference>
<dbReference type="InterPro" id="IPR035911">
    <property type="entry name" value="MurE/MurF_N"/>
</dbReference>
<evidence type="ECO:0000259" key="14">
    <source>
        <dbReference type="Pfam" id="PF08245"/>
    </source>
</evidence>
<evidence type="ECO:0000259" key="12">
    <source>
        <dbReference type="Pfam" id="PF01225"/>
    </source>
</evidence>